<feature type="domain" description="Thiamine pyrophosphate enzyme TPP-binding" evidence="6">
    <location>
        <begin position="382"/>
        <end position="528"/>
    </location>
</feature>
<evidence type="ECO:0000259" key="6">
    <source>
        <dbReference type="Pfam" id="PF02775"/>
    </source>
</evidence>
<dbReference type="InterPro" id="IPR047210">
    <property type="entry name" value="TPP_PYR_POXB-like"/>
</dbReference>
<dbReference type="GO" id="GO:0009234">
    <property type="term" value="P:menaquinone biosynthetic process"/>
    <property type="evidence" value="ECO:0007669"/>
    <property type="project" value="UniProtKB-KW"/>
</dbReference>
<dbReference type="NCBIfam" id="NF006377">
    <property type="entry name" value="PRK08611.1"/>
    <property type="match status" value="1"/>
</dbReference>
<evidence type="ECO:0000313" key="8">
    <source>
        <dbReference type="EMBL" id="PTI29972.1"/>
    </source>
</evidence>
<dbReference type="SUPFAM" id="SSF52467">
    <property type="entry name" value="DHS-like NAD/FAD-binding domain"/>
    <property type="match status" value="1"/>
</dbReference>
<dbReference type="STRING" id="1167632.GCA_000286335_02202"/>
<dbReference type="Pfam" id="PF02776">
    <property type="entry name" value="TPP_enzyme_N"/>
    <property type="match status" value="1"/>
</dbReference>
<sequence length="577" mass="63323">MAKIKANHALVKVLKNWQVDHVYGIPGDSIDKVVDALKKEEDNIKFYGVRHEEVAALAASSYAKLTGKLAVALSIGGPGAIHMLNGMYDAKMDNVPMLVLAGQTDSKLLGTKFFQEVNLTALFDDVAVYNKQLESAENVHEIVDEAIKTAYAKKGVAVLTIPSDVLDEKIEDMVPKETYKFENAVTYAEDEDIAKAVELINKSEKPVVLTGVGAKNAKNELLDFLDHIDAPGLITLPAKGIIPDKHPNFMGNLGKIGTKPAFEASKDADLLILVGTNYPYVDYLPDKDIPCIQIDINRSNIGNRFNVDVGLIGDTKNVLAALSQASQEVNDRKFLKACQENMKSWNKWLEEDRNDTSKPIRPELLMAEIEKISTDDTVFSVDVGTSTVWSTRYLQLGHNHQFITSSWLGTMGCALPGAIASKIANPDKQAIAITGDGGLAMVMQDFVTAVLYKLPIIVVVLNNQELAFIKYEQQAAGELEYAIDLGDIDFAKFADSCGGIGYNVVDVEDIAPTLEKAKNANKPVIVNVKVDPEAAPLPGKIIWDEAKGYAKFEIRTALEENRLEKMPPLKTLIRRFF</sequence>
<dbReference type="SUPFAM" id="SSF52518">
    <property type="entry name" value="Thiamin diphosphate-binding fold (THDP-binding)"/>
    <property type="match status" value="2"/>
</dbReference>
<evidence type="ECO:0000259" key="7">
    <source>
        <dbReference type="Pfam" id="PF02776"/>
    </source>
</evidence>
<dbReference type="PANTHER" id="PTHR42981:SF2">
    <property type="entry name" value="PYRUVATE DEHYDROGENASE [UBIQUINONE]"/>
    <property type="match status" value="1"/>
</dbReference>
<dbReference type="GeneID" id="64116873"/>
<evidence type="ECO:0000256" key="3">
    <source>
        <dbReference type="ARBA" id="ARBA00023052"/>
    </source>
</evidence>
<dbReference type="GO" id="GO:0030976">
    <property type="term" value="F:thiamine pyrophosphate binding"/>
    <property type="evidence" value="ECO:0007669"/>
    <property type="project" value="InterPro"/>
</dbReference>
<dbReference type="RefSeq" id="WP_107556926.1">
    <property type="nucleotide sequence ID" value="NZ_BMDF01000006.1"/>
</dbReference>
<dbReference type="PROSITE" id="PS00187">
    <property type="entry name" value="TPP_ENZYMES"/>
    <property type="match status" value="1"/>
</dbReference>
<evidence type="ECO:0000256" key="1">
    <source>
        <dbReference type="ARBA" id="ARBA00007812"/>
    </source>
</evidence>
<keyword evidence="2" id="KW-0474">Menaquinone biosynthesis</keyword>
<dbReference type="InterPro" id="IPR011766">
    <property type="entry name" value="TPP_enzyme_TPP-bd"/>
</dbReference>
<evidence type="ECO:0000313" key="9">
    <source>
        <dbReference type="Proteomes" id="UP000241209"/>
    </source>
</evidence>
<dbReference type="InterPro" id="IPR029035">
    <property type="entry name" value="DHS-like_NAD/FAD-binding_dom"/>
</dbReference>
<protein>
    <submittedName>
        <fullName evidence="8">Pyruvate oxidase</fullName>
    </submittedName>
</protein>
<accession>A0A2T4PUB7</accession>
<dbReference type="OrthoDB" id="4494979at2"/>
<dbReference type="AlphaFoldDB" id="A0A2T4PUB7"/>
<dbReference type="InterPro" id="IPR012000">
    <property type="entry name" value="Thiamin_PyroP_enz_cen_dom"/>
</dbReference>
<comment type="similarity">
    <text evidence="1 4">Belongs to the TPP enzyme family.</text>
</comment>
<dbReference type="GO" id="GO:0003824">
    <property type="term" value="F:catalytic activity"/>
    <property type="evidence" value="ECO:0007669"/>
    <property type="project" value="InterPro"/>
</dbReference>
<evidence type="ECO:0000256" key="4">
    <source>
        <dbReference type="RuleBase" id="RU362132"/>
    </source>
</evidence>
<dbReference type="Pfam" id="PF00205">
    <property type="entry name" value="TPP_enzyme_M"/>
    <property type="match status" value="1"/>
</dbReference>
<comment type="caution">
    <text evidence="8">The sequence shown here is derived from an EMBL/GenBank/DDBJ whole genome shotgun (WGS) entry which is preliminary data.</text>
</comment>
<dbReference type="InterPro" id="IPR000399">
    <property type="entry name" value="TPP-bd_CS"/>
</dbReference>
<dbReference type="InterPro" id="IPR047212">
    <property type="entry name" value="TPP_POXB-like"/>
</dbReference>
<dbReference type="InterPro" id="IPR012001">
    <property type="entry name" value="Thiamin_PyroP_enz_TPP-bd_dom"/>
</dbReference>
<proteinExistence type="inferred from homology"/>
<keyword evidence="8" id="KW-0670">Pyruvate</keyword>
<feature type="domain" description="Thiamine pyrophosphate enzyme N-terminal TPP-binding" evidence="7">
    <location>
        <begin position="5"/>
        <end position="121"/>
    </location>
</feature>
<dbReference type="InterPro" id="IPR029061">
    <property type="entry name" value="THDP-binding"/>
</dbReference>
<dbReference type="Gene3D" id="3.40.50.1220">
    <property type="entry name" value="TPP-binding domain"/>
    <property type="match status" value="1"/>
</dbReference>
<dbReference type="EMBL" id="PZFK01000009">
    <property type="protein sequence ID" value="PTI29972.1"/>
    <property type="molecule type" value="Genomic_DNA"/>
</dbReference>
<reference evidence="8 9" key="1">
    <citation type="journal article" date="2016" name="Front. Microbiol.">
        <title>Comprehensive Phylogenetic Analysis of Bovine Non-aureus Staphylococci Species Based on Whole-Genome Sequencing.</title>
        <authorList>
            <person name="Naushad S."/>
            <person name="Barkema H.W."/>
            <person name="Luby C."/>
            <person name="Condas L.A."/>
            <person name="Nobrega D.B."/>
            <person name="Carson D.A."/>
            <person name="De Buck J."/>
        </authorList>
    </citation>
    <scope>NUCLEOTIDE SEQUENCE [LARGE SCALE GENOMIC DNA]</scope>
    <source>
        <strain evidence="8 9">SNUC 2204</strain>
    </source>
</reference>
<dbReference type="CDD" id="cd07039">
    <property type="entry name" value="TPP_PYR_POX"/>
    <property type="match status" value="1"/>
</dbReference>
<dbReference type="Pfam" id="PF02775">
    <property type="entry name" value="TPP_enzyme_C"/>
    <property type="match status" value="1"/>
</dbReference>
<name>A0A2T4PUB7_9STAP</name>
<keyword evidence="3 4" id="KW-0786">Thiamine pyrophosphate</keyword>
<dbReference type="Proteomes" id="UP000241209">
    <property type="component" value="Unassembled WGS sequence"/>
</dbReference>
<gene>
    <name evidence="8" type="ORF">BU072_05865</name>
</gene>
<dbReference type="CDD" id="cd02014">
    <property type="entry name" value="TPP_POX"/>
    <property type="match status" value="1"/>
</dbReference>
<dbReference type="Gene3D" id="3.40.50.970">
    <property type="match status" value="2"/>
</dbReference>
<evidence type="ECO:0000256" key="2">
    <source>
        <dbReference type="ARBA" id="ARBA00022428"/>
    </source>
</evidence>
<dbReference type="GO" id="GO:0000287">
    <property type="term" value="F:magnesium ion binding"/>
    <property type="evidence" value="ECO:0007669"/>
    <property type="project" value="InterPro"/>
</dbReference>
<organism evidence="8 9">
    <name type="scientific">Mammaliicoccus vitulinus</name>
    <dbReference type="NCBI Taxonomy" id="71237"/>
    <lineage>
        <taxon>Bacteria</taxon>
        <taxon>Bacillati</taxon>
        <taxon>Bacillota</taxon>
        <taxon>Bacilli</taxon>
        <taxon>Bacillales</taxon>
        <taxon>Staphylococcaceae</taxon>
        <taxon>Mammaliicoccus</taxon>
    </lineage>
</organism>
<evidence type="ECO:0000259" key="5">
    <source>
        <dbReference type="Pfam" id="PF00205"/>
    </source>
</evidence>
<feature type="domain" description="Thiamine pyrophosphate enzyme central" evidence="5">
    <location>
        <begin position="193"/>
        <end position="322"/>
    </location>
</feature>
<dbReference type="InterPro" id="IPR047211">
    <property type="entry name" value="POXB-like"/>
</dbReference>
<dbReference type="PANTHER" id="PTHR42981">
    <property type="entry name" value="PYRUVATE DEHYDROGENASE [UBIQUINONE]"/>
    <property type="match status" value="1"/>
</dbReference>